<keyword evidence="2" id="KW-0812">Transmembrane</keyword>
<sequence>MPHRERPFPDDHPYNVLVTGFGVTFLVLFLYLAILSARVPTSRGYKPTSAPALPPAGGRRSCVVALGCAVVAPTFSGNGSLNSCSYSSSRSREDRSRATTTGPGEAIPGTGTLGARTRALTGASGTTTLALLPAGKAMRLLELGTVDVPPSLVSGVPLLTQDAGADAVPPAARYPHTTARGTASYAPRPPRLTLALLPAAAATR</sequence>
<keyword evidence="2" id="KW-1133">Transmembrane helix</keyword>
<proteinExistence type="predicted"/>
<gene>
    <name evidence="3" type="ORF">FISHEDRAFT_61904</name>
</gene>
<evidence type="ECO:0000256" key="2">
    <source>
        <dbReference type="SAM" id="Phobius"/>
    </source>
</evidence>
<dbReference type="Proteomes" id="UP000054144">
    <property type="component" value="Unassembled WGS sequence"/>
</dbReference>
<evidence type="ECO:0000313" key="4">
    <source>
        <dbReference type="Proteomes" id="UP000054144"/>
    </source>
</evidence>
<name>A0A0D7A0P8_9AGAR</name>
<evidence type="ECO:0000256" key="1">
    <source>
        <dbReference type="SAM" id="MobiDB-lite"/>
    </source>
</evidence>
<evidence type="ECO:0000313" key="3">
    <source>
        <dbReference type="EMBL" id="KIY44363.1"/>
    </source>
</evidence>
<accession>A0A0D7A0P8</accession>
<keyword evidence="2" id="KW-0472">Membrane</keyword>
<keyword evidence="4" id="KW-1185">Reference proteome</keyword>
<dbReference type="EMBL" id="KN882092">
    <property type="protein sequence ID" value="KIY44363.1"/>
    <property type="molecule type" value="Genomic_DNA"/>
</dbReference>
<feature type="region of interest" description="Disordered" evidence="1">
    <location>
        <begin position="82"/>
        <end position="113"/>
    </location>
</feature>
<organism evidence="3 4">
    <name type="scientific">Fistulina hepatica ATCC 64428</name>
    <dbReference type="NCBI Taxonomy" id="1128425"/>
    <lineage>
        <taxon>Eukaryota</taxon>
        <taxon>Fungi</taxon>
        <taxon>Dikarya</taxon>
        <taxon>Basidiomycota</taxon>
        <taxon>Agaricomycotina</taxon>
        <taxon>Agaricomycetes</taxon>
        <taxon>Agaricomycetidae</taxon>
        <taxon>Agaricales</taxon>
        <taxon>Fistulinaceae</taxon>
        <taxon>Fistulina</taxon>
    </lineage>
</organism>
<dbReference type="AlphaFoldDB" id="A0A0D7A0P8"/>
<reference evidence="3 4" key="1">
    <citation type="journal article" date="2015" name="Fungal Genet. Biol.">
        <title>Evolution of novel wood decay mechanisms in Agaricales revealed by the genome sequences of Fistulina hepatica and Cylindrobasidium torrendii.</title>
        <authorList>
            <person name="Floudas D."/>
            <person name="Held B.W."/>
            <person name="Riley R."/>
            <person name="Nagy L.G."/>
            <person name="Koehler G."/>
            <person name="Ransdell A.S."/>
            <person name="Younus H."/>
            <person name="Chow J."/>
            <person name="Chiniquy J."/>
            <person name="Lipzen A."/>
            <person name="Tritt A."/>
            <person name="Sun H."/>
            <person name="Haridas S."/>
            <person name="LaButti K."/>
            <person name="Ohm R.A."/>
            <person name="Kues U."/>
            <person name="Blanchette R.A."/>
            <person name="Grigoriev I.V."/>
            <person name="Minto R.E."/>
            <person name="Hibbett D.S."/>
        </authorList>
    </citation>
    <scope>NUCLEOTIDE SEQUENCE [LARGE SCALE GENOMIC DNA]</scope>
    <source>
        <strain evidence="3 4">ATCC 64428</strain>
    </source>
</reference>
<feature type="transmembrane region" description="Helical" evidence="2">
    <location>
        <begin position="12"/>
        <end position="34"/>
    </location>
</feature>
<protein>
    <submittedName>
        <fullName evidence="3">Uncharacterized protein</fullName>
    </submittedName>
</protein>